<dbReference type="RefSeq" id="WP_252675961.1">
    <property type="nucleotide sequence ID" value="NZ_JAMXHT010000001.1"/>
</dbReference>
<name>A0ABT1AF66_9RALS</name>
<organism evidence="8 9">
    <name type="scientific">Ralstonia soli</name>
    <dbReference type="NCBI Taxonomy" id="2953896"/>
    <lineage>
        <taxon>Bacteria</taxon>
        <taxon>Pseudomonadati</taxon>
        <taxon>Pseudomonadota</taxon>
        <taxon>Betaproteobacteria</taxon>
        <taxon>Burkholderiales</taxon>
        <taxon>Burkholderiaceae</taxon>
        <taxon>Ralstonia</taxon>
    </lineage>
</organism>
<protein>
    <submittedName>
        <fullName evidence="8">MFS transporter</fullName>
    </submittedName>
</protein>
<feature type="transmembrane region" description="Helical" evidence="6">
    <location>
        <begin position="412"/>
        <end position="429"/>
    </location>
</feature>
<proteinExistence type="predicted"/>
<accession>A0ABT1AF66</accession>
<dbReference type="EMBL" id="JAMXHT010000001">
    <property type="protein sequence ID" value="MCO5396852.1"/>
    <property type="molecule type" value="Genomic_DNA"/>
</dbReference>
<evidence type="ECO:0000259" key="7">
    <source>
        <dbReference type="PROSITE" id="PS50850"/>
    </source>
</evidence>
<keyword evidence="9" id="KW-1185">Reference proteome</keyword>
<gene>
    <name evidence="8" type="ORF">NG900_01440</name>
</gene>
<feature type="transmembrane region" description="Helical" evidence="6">
    <location>
        <begin position="255"/>
        <end position="276"/>
    </location>
</feature>
<feature type="transmembrane region" description="Helical" evidence="6">
    <location>
        <begin position="26"/>
        <end position="44"/>
    </location>
</feature>
<sequence>MNTSTATTAALHTHAVSKEDSVYARVSRRIVPLIMLCYVVAYLDRVNVGFAKLQMSQALNFSETVYGLGAGIFFIGYFLFEVPSNLLMNKIGARIWIARIMITWGLISAAFAWVQTPTQFYVMRFLLGLAEAGFYPGIILYLTYWYPSHRRARIVAMFMAAIPISGIFGNPLSGWIMSAFHDSGSWQGWQWMFVIEAIPAVLVGLLVLWKFDDSIRKAKWLNEEEKQILEANIAADNKGKTEHTGIGKVFSDPRVWMMSLIYFAFVMGQYGLTFWMPTLVKNAGVKDTLMVGVLSAIPYVCAAITMVLIGRSADARRERRWHLVVPAMMGAVGFAVVATAGNNVALSIVFLSLAASGVLTCAPLFWSLPTAFLQGTAAAAGIAAINSVGNLAGFVSPYMIGALKDMTGSTAAGMYALAGVLVLGCIAVLRTPAKLVNK</sequence>
<feature type="transmembrane region" description="Helical" evidence="6">
    <location>
        <begin position="288"/>
        <end position="309"/>
    </location>
</feature>
<feature type="transmembrane region" description="Helical" evidence="6">
    <location>
        <begin position="189"/>
        <end position="209"/>
    </location>
</feature>
<dbReference type="Pfam" id="PF07690">
    <property type="entry name" value="MFS_1"/>
    <property type="match status" value="1"/>
</dbReference>
<keyword evidence="3 6" id="KW-0812">Transmembrane</keyword>
<reference evidence="8" key="2">
    <citation type="journal article" date="2023" name="Front. Microbiol.">
        <title>Ralstonia chuxiongensis sp. nov., Ralstonia mojiangensis sp. nov., and Ralstonia soli sp. nov., isolated from tobacco fields, are three novel species in the family Burkholderiaceae.</title>
        <authorList>
            <person name="Lu C.H."/>
            <person name="Zhang Y.Y."/>
            <person name="Jiang N."/>
            <person name="Chen W."/>
            <person name="Shao X."/>
            <person name="Zhao Z.M."/>
            <person name="Lu W.L."/>
            <person name="Hu X."/>
            <person name="Xi Y.X."/>
            <person name="Zou S.Y."/>
            <person name="Wei Q.J."/>
            <person name="Lin Z.L."/>
            <person name="Gong L."/>
            <person name="Gai X.T."/>
            <person name="Zhang L.Q."/>
            <person name="Li J.Y."/>
            <person name="Jin Y."/>
            <person name="Xia Z.Y."/>
        </authorList>
    </citation>
    <scope>NUCLEOTIDE SEQUENCE</scope>
    <source>
        <strain evidence="8">21MJYT02-11</strain>
    </source>
</reference>
<evidence type="ECO:0000256" key="6">
    <source>
        <dbReference type="SAM" id="Phobius"/>
    </source>
</evidence>
<dbReference type="PANTHER" id="PTHR43791:SF36">
    <property type="entry name" value="TRANSPORTER, PUTATIVE (AFU_ORTHOLOGUE AFUA_6G08340)-RELATED"/>
    <property type="match status" value="1"/>
</dbReference>
<keyword evidence="2" id="KW-0813">Transport</keyword>
<dbReference type="InterPro" id="IPR011701">
    <property type="entry name" value="MFS"/>
</dbReference>
<evidence type="ECO:0000256" key="2">
    <source>
        <dbReference type="ARBA" id="ARBA00022448"/>
    </source>
</evidence>
<keyword evidence="5 6" id="KW-0472">Membrane</keyword>
<dbReference type="Proteomes" id="UP001162811">
    <property type="component" value="Unassembled WGS sequence"/>
</dbReference>
<evidence type="ECO:0000256" key="1">
    <source>
        <dbReference type="ARBA" id="ARBA00004141"/>
    </source>
</evidence>
<feature type="transmembrane region" description="Helical" evidence="6">
    <location>
        <begin position="120"/>
        <end position="142"/>
    </location>
</feature>
<feature type="transmembrane region" description="Helical" evidence="6">
    <location>
        <begin position="378"/>
        <end position="400"/>
    </location>
</feature>
<dbReference type="InterPro" id="IPR036259">
    <property type="entry name" value="MFS_trans_sf"/>
</dbReference>
<feature type="transmembrane region" description="Helical" evidence="6">
    <location>
        <begin position="321"/>
        <end position="338"/>
    </location>
</feature>
<dbReference type="SUPFAM" id="SSF103473">
    <property type="entry name" value="MFS general substrate transporter"/>
    <property type="match status" value="1"/>
</dbReference>
<dbReference type="Gene3D" id="1.20.1250.20">
    <property type="entry name" value="MFS general substrate transporter like domains"/>
    <property type="match status" value="2"/>
</dbReference>
<dbReference type="PROSITE" id="PS50850">
    <property type="entry name" value="MFS"/>
    <property type="match status" value="1"/>
</dbReference>
<dbReference type="PANTHER" id="PTHR43791">
    <property type="entry name" value="PERMEASE-RELATED"/>
    <property type="match status" value="1"/>
</dbReference>
<feature type="transmembrane region" description="Helical" evidence="6">
    <location>
        <begin position="64"/>
        <end position="83"/>
    </location>
</feature>
<feature type="domain" description="Major facilitator superfamily (MFS) profile" evidence="7">
    <location>
        <begin position="30"/>
        <end position="436"/>
    </location>
</feature>
<evidence type="ECO:0000313" key="9">
    <source>
        <dbReference type="Proteomes" id="UP001162811"/>
    </source>
</evidence>
<comment type="caution">
    <text evidence="8">The sequence shown here is derived from an EMBL/GenBank/DDBJ whole genome shotgun (WGS) entry which is preliminary data.</text>
</comment>
<evidence type="ECO:0000313" key="8">
    <source>
        <dbReference type="EMBL" id="MCO5396852.1"/>
    </source>
</evidence>
<evidence type="ECO:0000256" key="3">
    <source>
        <dbReference type="ARBA" id="ARBA00022692"/>
    </source>
</evidence>
<comment type="subcellular location">
    <subcellularLocation>
        <location evidence="1">Membrane</location>
        <topology evidence="1">Multi-pass membrane protein</topology>
    </subcellularLocation>
</comment>
<feature type="transmembrane region" description="Helical" evidence="6">
    <location>
        <begin position="154"/>
        <end position="177"/>
    </location>
</feature>
<dbReference type="CDD" id="cd17319">
    <property type="entry name" value="MFS_ExuT_GudP_like"/>
    <property type="match status" value="1"/>
</dbReference>
<evidence type="ECO:0000256" key="5">
    <source>
        <dbReference type="ARBA" id="ARBA00023136"/>
    </source>
</evidence>
<feature type="transmembrane region" description="Helical" evidence="6">
    <location>
        <begin position="344"/>
        <end position="366"/>
    </location>
</feature>
<evidence type="ECO:0000256" key="4">
    <source>
        <dbReference type="ARBA" id="ARBA00022989"/>
    </source>
</evidence>
<reference evidence="8" key="1">
    <citation type="submission" date="2022-06" db="EMBL/GenBank/DDBJ databases">
        <authorList>
            <person name="Lu C.-H."/>
        </authorList>
    </citation>
    <scope>NUCLEOTIDE SEQUENCE</scope>
    <source>
        <strain evidence="8">21MJYT02-11</strain>
    </source>
</reference>
<dbReference type="InterPro" id="IPR020846">
    <property type="entry name" value="MFS_dom"/>
</dbReference>
<feature type="transmembrane region" description="Helical" evidence="6">
    <location>
        <begin position="95"/>
        <end position="114"/>
    </location>
</feature>
<keyword evidence="4 6" id="KW-1133">Transmembrane helix</keyword>